<evidence type="ECO:0000256" key="3">
    <source>
        <dbReference type="PIRSR" id="PIRSR610972-2"/>
    </source>
</evidence>
<keyword evidence="4" id="KW-0460">Magnesium</keyword>
<dbReference type="PANTHER" id="PTHR43481">
    <property type="entry name" value="FRUCTOSE-1-PHOSPHATE PHOSPHATASE"/>
    <property type="match status" value="1"/>
</dbReference>
<gene>
    <name evidence="6" type="ORF">E6C60_0452</name>
</gene>
<dbReference type="Proteomes" id="UP000300879">
    <property type="component" value="Chromosome"/>
</dbReference>
<evidence type="ECO:0000256" key="2">
    <source>
        <dbReference type="PIRSR" id="PIRSR610972-1"/>
    </source>
</evidence>
<feature type="site" description="Important for catalytic activity and assists the phosphoryl transfer reaction to Asp8 by balancing charge and orienting the reacting groups" evidence="5">
    <location>
        <position position="146"/>
    </location>
</feature>
<dbReference type="KEGG" id="palo:E6C60_0452"/>
<feature type="binding site" evidence="4">
    <location>
        <position position="12"/>
    </location>
    <ligand>
        <name>Mg(2+)</name>
        <dbReference type="ChEBI" id="CHEBI:18420"/>
    </ligand>
</feature>
<reference evidence="6 7" key="1">
    <citation type="submission" date="2019-05" db="EMBL/GenBank/DDBJ databases">
        <authorList>
            <person name="Chen C."/>
        </authorList>
    </citation>
    <scope>NUCLEOTIDE SEQUENCE [LARGE SCALE GENOMIC DNA]</scope>
    <source>
        <strain evidence="6 7">HB172198</strain>
    </source>
</reference>
<dbReference type="InterPro" id="IPR023214">
    <property type="entry name" value="HAD_sf"/>
</dbReference>
<feature type="binding site" evidence="3">
    <location>
        <position position="146"/>
    </location>
    <ligand>
        <name>substrate</name>
    </ligand>
</feature>
<proteinExistence type="inferred from homology"/>
<dbReference type="GO" id="GO:0008801">
    <property type="term" value="F:beta-phosphoglucomutase activity"/>
    <property type="evidence" value="ECO:0007669"/>
    <property type="project" value="InterPro"/>
</dbReference>
<dbReference type="GO" id="GO:0050308">
    <property type="term" value="F:sugar-phosphatase activity"/>
    <property type="evidence" value="ECO:0007669"/>
    <property type="project" value="TreeGrafter"/>
</dbReference>
<keyword evidence="4" id="KW-0479">Metal-binding</keyword>
<evidence type="ECO:0000313" key="6">
    <source>
        <dbReference type="EMBL" id="QCT01175.1"/>
    </source>
</evidence>
<feature type="binding site" evidence="3">
    <location>
        <begin position="115"/>
        <end position="119"/>
    </location>
    <ligand>
        <name>substrate</name>
    </ligand>
</feature>
<dbReference type="SUPFAM" id="SSF56784">
    <property type="entry name" value="HAD-like"/>
    <property type="match status" value="1"/>
</dbReference>
<name>A0A4P8XFW2_9BACL</name>
<dbReference type="OrthoDB" id="9797743at2"/>
<dbReference type="GO" id="GO:0005975">
    <property type="term" value="P:carbohydrate metabolic process"/>
    <property type="evidence" value="ECO:0007669"/>
    <property type="project" value="InterPro"/>
</dbReference>
<feature type="binding site" evidence="3">
    <location>
        <begin position="45"/>
        <end position="50"/>
    </location>
    <ligand>
        <name>substrate</name>
    </ligand>
</feature>
<evidence type="ECO:0000256" key="4">
    <source>
        <dbReference type="PIRSR" id="PIRSR610972-3"/>
    </source>
</evidence>
<dbReference type="SFLD" id="SFLDG01135">
    <property type="entry name" value="C1.5.6:_HAD__Beta-PGM__Phospha"/>
    <property type="match status" value="1"/>
</dbReference>
<dbReference type="NCBIfam" id="TIGR02009">
    <property type="entry name" value="PGMB-YQAB-SF"/>
    <property type="match status" value="1"/>
</dbReference>
<evidence type="ECO:0000256" key="5">
    <source>
        <dbReference type="PIRSR" id="PIRSR610972-4"/>
    </source>
</evidence>
<comment type="cofactor">
    <cofactor evidence="4">
        <name>Mg(2+)</name>
        <dbReference type="ChEBI" id="CHEBI:18420"/>
    </cofactor>
    <text evidence="4">Binds 2 magnesium ions per subunit.</text>
</comment>
<dbReference type="InterPro" id="IPR006439">
    <property type="entry name" value="HAD-SF_hydro_IA"/>
</dbReference>
<dbReference type="RefSeq" id="WP_138224278.1">
    <property type="nucleotide sequence ID" value="NZ_CP040396.1"/>
</dbReference>
<evidence type="ECO:0000256" key="1">
    <source>
        <dbReference type="ARBA" id="ARBA00006171"/>
    </source>
</evidence>
<dbReference type="NCBIfam" id="TIGR01990">
    <property type="entry name" value="bPGM"/>
    <property type="match status" value="1"/>
</dbReference>
<dbReference type="CDD" id="cd02598">
    <property type="entry name" value="HAD_BPGM"/>
    <property type="match status" value="1"/>
</dbReference>
<feature type="binding site" evidence="3">
    <location>
        <position position="53"/>
    </location>
    <ligand>
        <name>substrate</name>
    </ligand>
</feature>
<feature type="binding site" evidence="3">
    <location>
        <position position="77"/>
    </location>
    <ligand>
        <name>substrate</name>
    </ligand>
</feature>
<dbReference type="SFLD" id="SFLDG01129">
    <property type="entry name" value="C1.5:_HAD__Beta-PGM__Phosphata"/>
    <property type="match status" value="1"/>
</dbReference>
<dbReference type="PANTHER" id="PTHR43481:SF4">
    <property type="entry name" value="GLYCEROL-1-PHOSPHATE PHOSPHOHYDROLASE 1-RELATED"/>
    <property type="match status" value="1"/>
</dbReference>
<dbReference type="SFLD" id="SFLDS00003">
    <property type="entry name" value="Haloacid_Dehalogenase"/>
    <property type="match status" value="1"/>
</dbReference>
<comment type="similarity">
    <text evidence="1">Belongs to the HAD-like hydrolase superfamily. CbbY/CbbZ/Gph/YieH family.</text>
</comment>
<accession>A0A4P8XFW2</accession>
<dbReference type="InterPro" id="IPR051806">
    <property type="entry name" value="HAD-like_SPP"/>
</dbReference>
<sequence length="223" mass="24107">MTPIKACLFDLDGVLVDTAKYHYIAWRQLAQELGFTFTEEDNERLKGVSRMASLDILLSIGGLELTEEEKLRLAESKNERYVEYISGMDASEILPGALELLQALRSQGIKVALGSASKNAMSILDHTGLTPYFDAIVDGNKTVSAKPDPEVFLLGAKEVGVLPEEAVVFEDAEAGIEAARRAGMRSVGIGSADQLGQADLVLSSLSGFSVKQLKELEHLPAPR</sequence>
<dbReference type="InterPro" id="IPR036412">
    <property type="entry name" value="HAD-like_sf"/>
</dbReference>
<feature type="site" description="Important for catalytic activity and assists the phosphoryl transfer reaction to Asp8 by balancing charge and orienting the reacting groups" evidence="5">
    <location>
        <position position="115"/>
    </location>
</feature>
<dbReference type="Gene3D" id="3.40.50.1000">
    <property type="entry name" value="HAD superfamily/HAD-like"/>
    <property type="match status" value="1"/>
</dbReference>
<dbReference type="GO" id="GO:0000287">
    <property type="term" value="F:magnesium ion binding"/>
    <property type="evidence" value="ECO:0007669"/>
    <property type="project" value="InterPro"/>
</dbReference>
<feature type="binding site" evidence="4">
    <location>
        <position position="171"/>
    </location>
    <ligand>
        <name>Mg(2+)</name>
        <dbReference type="ChEBI" id="CHEBI:18420"/>
    </ligand>
</feature>
<feature type="binding site" evidence="4">
    <location>
        <position position="10"/>
    </location>
    <ligand>
        <name>Mg(2+)</name>
        <dbReference type="ChEBI" id="CHEBI:18420"/>
    </ligand>
</feature>
<feature type="active site" description="Proton donor/acceptor" evidence="2">
    <location>
        <position position="12"/>
    </location>
</feature>
<feature type="binding site" evidence="3">
    <location>
        <position position="26"/>
    </location>
    <ligand>
        <name>substrate</name>
    </ligand>
</feature>
<dbReference type="InterPro" id="IPR010972">
    <property type="entry name" value="Beta-PGM"/>
</dbReference>
<dbReference type="PRINTS" id="PR00413">
    <property type="entry name" value="HADHALOGNASE"/>
</dbReference>
<evidence type="ECO:0000313" key="7">
    <source>
        <dbReference type="Proteomes" id="UP000300879"/>
    </source>
</evidence>
<dbReference type="AlphaFoldDB" id="A0A4P8XFW2"/>
<protein>
    <submittedName>
        <fullName evidence="6">Beta-phosphoglucomutase</fullName>
    </submittedName>
</protein>
<dbReference type="NCBIfam" id="TIGR01509">
    <property type="entry name" value="HAD-SF-IA-v3"/>
    <property type="match status" value="1"/>
</dbReference>
<dbReference type="InterPro" id="IPR023198">
    <property type="entry name" value="PGP-like_dom2"/>
</dbReference>
<dbReference type="InterPro" id="IPR010976">
    <property type="entry name" value="B-phosphoglucomutase_hydrolase"/>
</dbReference>
<keyword evidence="7" id="KW-1185">Reference proteome</keyword>
<organism evidence="6 7">
    <name type="scientific">Paenibacillus algicola</name>
    <dbReference type="NCBI Taxonomy" id="2565926"/>
    <lineage>
        <taxon>Bacteria</taxon>
        <taxon>Bacillati</taxon>
        <taxon>Bacillota</taxon>
        <taxon>Bacilli</taxon>
        <taxon>Bacillales</taxon>
        <taxon>Paenibacillaceae</taxon>
        <taxon>Paenibacillus</taxon>
    </lineage>
</organism>
<feature type="active site" description="Proton donor/acceptor" evidence="2">
    <location>
        <position position="10"/>
    </location>
</feature>
<dbReference type="EMBL" id="CP040396">
    <property type="protein sequence ID" value="QCT01175.1"/>
    <property type="molecule type" value="Genomic_DNA"/>
</dbReference>
<feature type="binding site" evidence="3">
    <location>
        <begin position="10"/>
        <end position="12"/>
    </location>
    <ligand>
        <name>substrate</name>
    </ligand>
</feature>
<dbReference type="Pfam" id="PF00702">
    <property type="entry name" value="Hydrolase"/>
    <property type="match status" value="1"/>
</dbReference>
<feature type="binding site" evidence="4">
    <location>
        <position position="170"/>
    </location>
    <ligand>
        <name>Mg(2+)</name>
        <dbReference type="ChEBI" id="CHEBI:18420"/>
    </ligand>
</feature>
<dbReference type="Gene3D" id="1.10.150.240">
    <property type="entry name" value="Putative phosphatase, domain 2"/>
    <property type="match status" value="1"/>
</dbReference>